<name>H5XHE5_9PSEU</name>
<keyword evidence="2" id="KW-1185">Reference proteome</keyword>
<evidence type="ECO:0000313" key="2">
    <source>
        <dbReference type="Proteomes" id="UP000002791"/>
    </source>
</evidence>
<gene>
    <name evidence="1" type="ORF">SaccyDRAFT_1732</name>
</gene>
<sequence>MLAAAGVVAVVAAVVVGTELTRETPQDAGRGTEAGTWSTFAADVVGVRRTDERSLSLVVELPAGGATCGRDARVEHLQDDLPDRPDTVYANVVYSAVPPEFGECPERRTTEVPMRVSAPLGDRMLLFNSSGPGWAPDGDHYRLCDDLLGCSPPEDHCDPVWIDQAVYHLDVPVKRLRSVREMRGCDGTWLVLDVNPAVGNCPPGGGDCDPGGTVSRWFLRFSGEGWETVLRTAEAGCAGLGRRFADFPTALCEDLPAP</sequence>
<accession>H5XHE5</accession>
<dbReference type="eggNOG" id="ENOG5033W6Q">
    <property type="taxonomic scope" value="Bacteria"/>
</dbReference>
<evidence type="ECO:0000313" key="1">
    <source>
        <dbReference type="EMBL" id="EHR60630.1"/>
    </source>
</evidence>
<proteinExistence type="predicted"/>
<organism evidence="1 2">
    <name type="scientific">Saccharomonospora cyanea NA-134</name>
    <dbReference type="NCBI Taxonomy" id="882082"/>
    <lineage>
        <taxon>Bacteria</taxon>
        <taxon>Bacillati</taxon>
        <taxon>Actinomycetota</taxon>
        <taxon>Actinomycetes</taxon>
        <taxon>Pseudonocardiales</taxon>
        <taxon>Pseudonocardiaceae</taxon>
        <taxon>Saccharomonospora</taxon>
    </lineage>
</organism>
<reference evidence="1 2" key="1">
    <citation type="submission" date="2011-11" db="EMBL/GenBank/DDBJ databases">
        <title>The Noncontiguous Finished sequence of Saccharomonospora cyanea NA-134.</title>
        <authorList>
            <consortium name="US DOE Joint Genome Institute"/>
            <person name="Lucas S."/>
            <person name="Han J."/>
            <person name="Lapidus A."/>
            <person name="Cheng J.-F."/>
            <person name="Goodwin L."/>
            <person name="Pitluck S."/>
            <person name="Peters L."/>
            <person name="Ovchinnikova G."/>
            <person name="Lu M."/>
            <person name="Detter J.C."/>
            <person name="Han C."/>
            <person name="Tapia R."/>
            <person name="Land M."/>
            <person name="Hauser L."/>
            <person name="Kyrpides N."/>
            <person name="Ivanova N."/>
            <person name="Pagani I."/>
            <person name="Brambilla E.-M."/>
            <person name="Klenk H.-P."/>
            <person name="Woyke T."/>
        </authorList>
    </citation>
    <scope>NUCLEOTIDE SEQUENCE [LARGE SCALE GENOMIC DNA]</scope>
    <source>
        <strain evidence="1 2">NA-134</strain>
    </source>
</reference>
<protein>
    <submittedName>
        <fullName evidence="1">Uncharacterized protein</fullName>
    </submittedName>
</protein>
<dbReference type="HOGENOM" id="CLU_1026441_0_0_11"/>
<dbReference type="EMBL" id="CM001440">
    <property type="protein sequence ID" value="EHR60630.1"/>
    <property type="molecule type" value="Genomic_DNA"/>
</dbReference>
<dbReference type="AlphaFoldDB" id="H5XHE5"/>
<dbReference type="Proteomes" id="UP000002791">
    <property type="component" value="Chromosome"/>
</dbReference>